<feature type="compositionally biased region" description="Acidic residues" evidence="1">
    <location>
        <begin position="278"/>
        <end position="291"/>
    </location>
</feature>
<accession>A0A8K0XSW7</accession>
<feature type="region of interest" description="Disordered" evidence="1">
    <location>
        <begin position="363"/>
        <end position="384"/>
    </location>
</feature>
<gene>
    <name evidence="2" type="ORF">BXZ70DRAFT_922048</name>
</gene>
<feature type="region of interest" description="Disordered" evidence="1">
    <location>
        <begin position="326"/>
        <end position="345"/>
    </location>
</feature>
<evidence type="ECO:0000313" key="2">
    <source>
        <dbReference type="EMBL" id="KAH8104700.1"/>
    </source>
</evidence>
<feature type="region of interest" description="Disordered" evidence="1">
    <location>
        <begin position="262"/>
        <end position="293"/>
    </location>
</feature>
<proteinExistence type="predicted"/>
<sequence>MTAQTALTSSITTASPFASATLSTDHLPEPLLSMPSPPSSPTPSSSSDISIDSSASLSDLSSDMLPPLDFASAQRDADNGILYISDTYPTDSLAYVPDQFKNEPVHVLSGDRIELVEELPGYAMRIKVLRTGKVGLMPSWNVEDPFERLARLNMEYNEATTCPAEQAAKSGEPHQQSECTLVHVHSRCLNQSAMTRRQVVTNLRKLRQDDASSSSGSEESLPTTLDQEPRMQTFKKRKSVKFNGGEPKVVFRYYLPAGFNKKDKPKRSRYDSDHESSESEDAPPQEEDDETWWVPPWEENPDELKAAAMTLMFDRELEALQAMSSPPIPVATPPPPVPTPTPTPTPMIAAILPVAKSETPAAAVVGKADDGSGSRRRSQRGFRGKLRMNKFRDGFKVMFQ</sequence>
<feature type="compositionally biased region" description="Low complexity" evidence="1">
    <location>
        <begin position="42"/>
        <end position="54"/>
    </location>
</feature>
<name>A0A8K0XSW7_9AGAR</name>
<dbReference type="Proteomes" id="UP000813824">
    <property type="component" value="Unassembled WGS sequence"/>
</dbReference>
<feature type="compositionally biased region" description="Basic and acidic residues" evidence="1">
    <location>
        <begin position="268"/>
        <end position="277"/>
    </location>
</feature>
<dbReference type="OrthoDB" id="196165at2759"/>
<evidence type="ECO:0000313" key="3">
    <source>
        <dbReference type="Proteomes" id="UP000813824"/>
    </source>
</evidence>
<feature type="compositionally biased region" description="Basic residues" evidence="1">
    <location>
        <begin position="374"/>
        <end position="384"/>
    </location>
</feature>
<organism evidence="2 3">
    <name type="scientific">Cristinia sonorae</name>
    <dbReference type="NCBI Taxonomy" id="1940300"/>
    <lineage>
        <taxon>Eukaryota</taxon>
        <taxon>Fungi</taxon>
        <taxon>Dikarya</taxon>
        <taxon>Basidiomycota</taxon>
        <taxon>Agaricomycotina</taxon>
        <taxon>Agaricomycetes</taxon>
        <taxon>Agaricomycetidae</taxon>
        <taxon>Agaricales</taxon>
        <taxon>Pleurotineae</taxon>
        <taxon>Stephanosporaceae</taxon>
        <taxon>Cristinia</taxon>
    </lineage>
</organism>
<protein>
    <submittedName>
        <fullName evidence="2">Uncharacterized protein</fullName>
    </submittedName>
</protein>
<reference evidence="2" key="1">
    <citation type="journal article" date="2021" name="New Phytol.">
        <title>Evolutionary innovations through gain and loss of genes in the ectomycorrhizal Boletales.</title>
        <authorList>
            <person name="Wu G."/>
            <person name="Miyauchi S."/>
            <person name="Morin E."/>
            <person name="Kuo A."/>
            <person name="Drula E."/>
            <person name="Varga T."/>
            <person name="Kohler A."/>
            <person name="Feng B."/>
            <person name="Cao Y."/>
            <person name="Lipzen A."/>
            <person name="Daum C."/>
            <person name="Hundley H."/>
            <person name="Pangilinan J."/>
            <person name="Johnson J."/>
            <person name="Barry K."/>
            <person name="LaButti K."/>
            <person name="Ng V."/>
            <person name="Ahrendt S."/>
            <person name="Min B."/>
            <person name="Choi I.G."/>
            <person name="Park H."/>
            <person name="Plett J.M."/>
            <person name="Magnuson J."/>
            <person name="Spatafora J.W."/>
            <person name="Nagy L.G."/>
            <person name="Henrissat B."/>
            <person name="Grigoriev I.V."/>
            <person name="Yang Z.L."/>
            <person name="Xu J."/>
            <person name="Martin F.M."/>
        </authorList>
    </citation>
    <scope>NUCLEOTIDE SEQUENCE</scope>
    <source>
        <strain evidence="2">KKN 215</strain>
    </source>
</reference>
<feature type="region of interest" description="Disordered" evidence="1">
    <location>
        <begin position="206"/>
        <end position="239"/>
    </location>
</feature>
<dbReference type="EMBL" id="JAEVFJ010000005">
    <property type="protein sequence ID" value="KAH8104700.1"/>
    <property type="molecule type" value="Genomic_DNA"/>
</dbReference>
<feature type="region of interest" description="Disordered" evidence="1">
    <location>
        <begin position="25"/>
        <end position="54"/>
    </location>
</feature>
<keyword evidence="3" id="KW-1185">Reference proteome</keyword>
<comment type="caution">
    <text evidence="2">The sequence shown here is derived from an EMBL/GenBank/DDBJ whole genome shotgun (WGS) entry which is preliminary data.</text>
</comment>
<evidence type="ECO:0000256" key="1">
    <source>
        <dbReference type="SAM" id="MobiDB-lite"/>
    </source>
</evidence>
<dbReference type="AlphaFoldDB" id="A0A8K0XSW7"/>